<name>A0ABS5JA87_9BACT</name>
<proteinExistence type="predicted"/>
<accession>A0ABS5JA87</accession>
<evidence type="ECO:0008006" key="3">
    <source>
        <dbReference type="Google" id="ProtNLM"/>
    </source>
</evidence>
<dbReference type="EMBL" id="JAGTXB010000028">
    <property type="protein sequence ID" value="MBS0032118.1"/>
    <property type="molecule type" value="Genomic_DNA"/>
</dbReference>
<reference evidence="1 2" key="1">
    <citation type="submission" date="2021-04" db="EMBL/GenBank/DDBJ databases">
        <title>Chitinophaga sp. nov., isolated from the rhizosphere soil.</title>
        <authorList>
            <person name="He S."/>
        </authorList>
    </citation>
    <scope>NUCLEOTIDE SEQUENCE [LARGE SCALE GENOMIC DNA]</scope>
    <source>
        <strain evidence="1 2">2R12</strain>
    </source>
</reference>
<evidence type="ECO:0000313" key="2">
    <source>
        <dbReference type="Proteomes" id="UP000676386"/>
    </source>
</evidence>
<dbReference type="PROSITE" id="PS51257">
    <property type="entry name" value="PROKAR_LIPOPROTEIN"/>
    <property type="match status" value="1"/>
</dbReference>
<evidence type="ECO:0000313" key="1">
    <source>
        <dbReference type="EMBL" id="MBS0032118.1"/>
    </source>
</evidence>
<dbReference type="Proteomes" id="UP000676386">
    <property type="component" value="Unassembled WGS sequence"/>
</dbReference>
<keyword evidence="2" id="KW-1185">Reference proteome</keyword>
<protein>
    <recommendedName>
        <fullName evidence="3">DUF4142 domain-containing protein</fullName>
    </recommendedName>
</protein>
<sequence>MKQPILIAVLLLTGLASCKPRKAIEFKKVIEQQERNAIKILISEGSLEEEKLNCLVKLDFKGAAIAVDKQEKAFDSILKDITTLPADGIKEGDALKTAASNYYSALKVLHLIDRKEIEQRVASYDKDPDIVRLAQDSLLQLTRESLDLNRKAQEEGAVLHEAMNRFDMANGL</sequence>
<organism evidence="1 2">
    <name type="scientific">Chitinophaga hostae</name>
    <dbReference type="NCBI Taxonomy" id="2831022"/>
    <lineage>
        <taxon>Bacteria</taxon>
        <taxon>Pseudomonadati</taxon>
        <taxon>Bacteroidota</taxon>
        <taxon>Chitinophagia</taxon>
        <taxon>Chitinophagales</taxon>
        <taxon>Chitinophagaceae</taxon>
        <taxon>Chitinophaga</taxon>
    </lineage>
</organism>
<dbReference type="RefSeq" id="WP_211977275.1">
    <property type="nucleotide sequence ID" value="NZ_CBFHAM010000041.1"/>
</dbReference>
<gene>
    <name evidence="1" type="ORF">KE626_32595</name>
</gene>
<comment type="caution">
    <text evidence="1">The sequence shown here is derived from an EMBL/GenBank/DDBJ whole genome shotgun (WGS) entry which is preliminary data.</text>
</comment>